<evidence type="ECO:0000313" key="3">
    <source>
        <dbReference type="EMBL" id="KAH9320349.1"/>
    </source>
</evidence>
<dbReference type="PANTHER" id="PTHR47186">
    <property type="entry name" value="LEUCINE-RICH REPEAT-CONTAINING PROTEIN 57"/>
    <property type="match status" value="1"/>
</dbReference>
<evidence type="ECO:0000313" key="4">
    <source>
        <dbReference type="Proteomes" id="UP000824469"/>
    </source>
</evidence>
<dbReference type="Proteomes" id="UP000824469">
    <property type="component" value="Unassembled WGS sequence"/>
</dbReference>
<evidence type="ECO:0000259" key="2">
    <source>
        <dbReference type="Pfam" id="PF23598"/>
    </source>
</evidence>
<feature type="domain" description="Disease resistance R13L4/SHOC-2-like LRR" evidence="2">
    <location>
        <begin position="71"/>
        <end position="199"/>
    </location>
</feature>
<dbReference type="Pfam" id="PF23598">
    <property type="entry name" value="LRR_14"/>
    <property type="match status" value="1"/>
</dbReference>
<dbReference type="EMBL" id="JAHRHJ020000004">
    <property type="protein sequence ID" value="KAH9320349.1"/>
    <property type="molecule type" value="Genomic_DNA"/>
</dbReference>
<evidence type="ECO:0000256" key="1">
    <source>
        <dbReference type="ARBA" id="ARBA00022737"/>
    </source>
</evidence>
<keyword evidence="1" id="KW-0677">Repeat</keyword>
<dbReference type="InterPro" id="IPR032675">
    <property type="entry name" value="LRR_dom_sf"/>
</dbReference>
<dbReference type="PANTHER" id="PTHR47186:SF3">
    <property type="entry name" value="OS09G0267800 PROTEIN"/>
    <property type="match status" value="1"/>
</dbReference>
<dbReference type="SUPFAM" id="SSF52047">
    <property type="entry name" value="RNI-like"/>
    <property type="match status" value="1"/>
</dbReference>
<organism evidence="3 4">
    <name type="scientific">Taxus chinensis</name>
    <name type="common">Chinese yew</name>
    <name type="synonym">Taxus wallichiana var. chinensis</name>
    <dbReference type="NCBI Taxonomy" id="29808"/>
    <lineage>
        <taxon>Eukaryota</taxon>
        <taxon>Viridiplantae</taxon>
        <taxon>Streptophyta</taxon>
        <taxon>Embryophyta</taxon>
        <taxon>Tracheophyta</taxon>
        <taxon>Spermatophyta</taxon>
        <taxon>Pinopsida</taxon>
        <taxon>Pinidae</taxon>
        <taxon>Conifers II</taxon>
        <taxon>Cupressales</taxon>
        <taxon>Taxaceae</taxon>
        <taxon>Taxus</taxon>
    </lineage>
</organism>
<dbReference type="InterPro" id="IPR055414">
    <property type="entry name" value="LRR_R13L4/SHOC2-like"/>
</dbReference>
<proteinExistence type="predicted"/>
<dbReference type="AlphaFoldDB" id="A0AA38GBQ3"/>
<keyword evidence="4" id="KW-1185">Reference proteome</keyword>
<dbReference type="Gene3D" id="3.80.10.10">
    <property type="entry name" value="Ribonuclease Inhibitor"/>
    <property type="match status" value="1"/>
</dbReference>
<gene>
    <name evidence="3" type="ORF">KI387_043945</name>
</gene>
<sequence length="204" mass="22862">MVDPGIISRMVGYAIQVATTQIIAHIIIIVSKTPSFNALRNDLVKQIALRINKRMDGKEEDEVKIWLNERLGSTTIKRLPNSIPALTNLQILDLNRSHIIELPSNISKLTSLKLLDINDCEHLQSIPYGISQLSSLEYLSVNGCLNGFGVETGRNKCRGWLLSINDLGTLKQLKRLELENNGETIRQGMLESMKEIESLTLKLT</sequence>
<accession>A0AA38GBQ3</accession>
<name>A0AA38GBQ3_TAXCH</name>
<reference evidence="3 4" key="1">
    <citation type="journal article" date="2021" name="Nat. Plants">
        <title>The Taxus genome provides insights into paclitaxel biosynthesis.</title>
        <authorList>
            <person name="Xiong X."/>
            <person name="Gou J."/>
            <person name="Liao Q."/>
            <person name="Li Y."/>
            <person name="Zhou Q."/>
            <person name="Bi G."/>
            <person name="Li C."/>
            <person name="Du R."/>
            <person name="Wang X."/>
            <person name="Sun T."/>
            <person name="Guo L."/>
            <person name="Liang H."/>
            <person name="Lu P."/>
            <person name="Wu Y."/>
            <person name="Zhang Z."/>
            <person name="Ro D.K."/>
            <person name="Shang Y."/>
            <person name="Huang S."/>
            <person name="Yan J."/>
        </authorList>
    </citation>
    <scope>NUCLEOTIDE SEQUENCE [LARGE SCALE GENOMIC DNA]</scope>
    <source>
        <strain evidence="3">Ta-2019</strain>
    </source>
</reference>
<comment type="caution">
    <text evidence="3">The sequence shown here is derived from an EMBL/GenBank/DDBJ whole genome shotgun (WGS) entry which is preliminary data.</text>
</comment>
<protein>
    <recommendedName>
        <fullName evidence="2">Disease resistance R13L4/SHOC-2-like LRR domain-containing protein</fullName>
    </recommendedName>
</protein>